<name>A0ABU0DZX9_9FIRM</name>
<evidence type="ECO:0000313" key="3">
    <source>
        <dbReference type="EMBL" id="MDQ0360189.1"/>
    </source>
</evidence>
<evidence type="ECO:0000313" key="4">
    <source>
        <dbReference type="Proteomes" id="UP001230220"/>
    </source>
</evidence>
<keyword evidence="4" id="KW-1185">Reference proteome</keyword>
<dbReference type="InterPro" id="IPR049492">
    <property type="entry name" value="BD-FAE-like_dom"/>
</dbReference>
<dbReference type="Pfam" id="PF20434">
    <property type="entry name" value="BD-FAE"/>
    <property type="match status" value="1"/>
</dbReference>
<dbReference type="PANTHER" id="PTHR48081">
    <property type="entry name" value="AB HYDROLASE SUPERFAMILY PROTEIN C4A8.06C"/>
    <property type="match status" value="1"/>
</dbReference>
<keyword evidence="1" id="KW-0378">Hydrolase</keyword>
<evidence type="ECO:0000259" key="2">
    <source>
        <dbReference type="Pfam" id="PF20434"/>
    </source>
</evidence>
<dbReference type="InterPro" id="IPR050300">
    <property type="entry name" value="GDXG_lipolytic_enzyme"/>
</dbReference>
<organism evidence="3 4">
    <name type="scientific">Breznakia pachnodae</name>
    <dbReference type="NCBI Taxonomy" id="265178"/>
    <lineage>
        <taxon>Bacteria</taxon>
        <taxon>Bacillati</taxon>
        <taxon>Bacillota</taxon>
        <taxon>Erysipelotrichia</taxon>
        <taxon>Erysipelotrichales</taxon>
        <taxon>Erysipelotrichaceae</taxon>
        <taxon>Breznakia</taxon>
    </lineage>
</organism>
<gene>
    <name evidence="3" type="ORF">J2S15_000920</name>
</gene>
<dbReference type="PANTHER" id="PTHR48081:SF6">
    <property type="entry name" value="PEPTIDASE S9 PROLYL OLIGOPEPTIDASE CATALYTIC DOMAIN-CONTAINING PROTEIN"/>
    <property type="match status" value="1"/>
</dbReference>
<dbReference type="Gene3D" id="3.40.50.1820">
    <property type="entry name" value="alpha/beta hydrolase"/>
    <property type="match status" value="1"/>
</dbReference>
<protein>
    <submittedName>
        <fullName evidence="3">Acetyl esterase/lipase</fullName>
    </submittedName>
</protein>
<dbReference type="EMBL" id="JAUSUR010000001">
    <property type="protein sequence ID" value="MDQ0360189.1"/>
    <property type="molecule type" value="Genomic_DNA"/>
</dbReference>
<comment type="caution">
    <text evidence="3">The sequence shown here is derived from an EMBL/GenBank/DDBJ whole genome shotgun (WGS) entry which is preliminary data.</text>
</comment>
<evidence type="ECO:0000256" key="1">
    <source>
        <dbReference type="ARBA" id="ARBA00022801"/>
    </source>
</evidence>
<sequence>MITKTIKLNETASFDTYLLNNSKEYNVDKKRPLVIVCPGGGYAFTSDREAEPIALKFNSVGMHSLVLWYTVYDQVKNVPRNALIELAQTIKYAREHAEEWFIDPDKIIVCGFSAGGHLTLQIATRWHEEWLAKEVGATSDQLKVNLAIPCYPGAVPTRFEKGDYGFAHQLIENPNTANERMYGNDNPSDEEVDEYNILLHVSENTPPMFVWHTYEDVLVDVSNSLQLGCKLREFNIPFEMHIFEKGEHGLALCDRTTARKPSHHNKHVIHWFTLCEEWLSNYID</sequence>
<dbReference type="Proteomes" id="UP001230220">
    <property type="component" value="Unassembled WGS sequence"/>
</dbReference>
<accession>A0ABU0DZX9</accession>
<dbReference type="InterPro" id="IPR029058">
    <property type="entry name" value="AB_hydrolase_fold"/>
</dbReference>
<dbReference type="SUPFAM" id="SSF53474">
    <property type="entry name" value="alpha/beta-Hydrolases"/>
    <property type="match status" value="1"/>
</dbReference>
<proteinExistence type="predicted"/>
<reference evidence="3 4" key="1">
    <citation type="submission" date="2023-07" db="EMBL/GenBank/DDBJ databases">
        <title>Genomic Encyclopedia of Type Strains, Phase IV (KMG-IV): sequencing the most valuable type-strain genomes for metagenomic binning, comparative biology and taxonomic classification.</title>
        <authorList>
            <person name="Goeker M."/>
        </authorList>
    </citation>
    <scope>NUCLEOTIDE SEQUENCE [LARGE SCALE GENOMIC DNA]</scope>
    <source>
        <strain evidence="3 4">DSM 16784</strain>
    </source>
</reference>
<dbReference type="RefSeq" id="WP_307405880.1">
    <property type="nucleotide sequence ID" value="NZ_JAUSUR010000001.1"/>
</dbReference>
<feature type="domain" description="BD-FAE-like" evidence="2">
    <location>
        <begin position="27"/>
        <end position="230"/>
    </location>
</feature>